<dbReference type="PANTHER" id="PTHR11731:SF200">
    <property type="entry name" value="DIPEPTIDYL PEPTIDASE 10, ISOFORM B"/>
    <property type="match status" value="1"/>
</dbReference>
<reference evidence="5 6" key="1">
    <citation type="submission" date="2024-11" db="EMBL/GenBank/DDBJ databases">
        <title>Adaptive evolution of stress response genes in parasites aligns with host niche diversity.</title>
        <authorList>
            <person name="Hahn C."/>
            <person name="Resl P."/>
        </authorList>
    </citation>
    <scope>NUCLEOTIDE SEQUENCE [LARGE SCALE GENOMIC DNA]</scope>
    <source>
        <strain evidence="5">EGGRZ-B1_66</strain>
        <tissue evidence="5">Body</tissue>
    </source>
</reference>
<evidence type="ECO:0000313" key="5">
    <source>
        <dbReference type="EMBL" id="KAL3309553.1"/>
    </source>
</evidence>
<organism evidence="5 6">
    <name type="scientific">Cichlidogyrus casuarinus</name>
    <dbReference type="NCBI Taxonomy" id="1844966"/>
    <lineage>
        <taxon>Eukaryota</taxon>
        <taxon>Metazoa</taxon>
        <taxon>Spiralia</taxon>
        <taxon>Lophotrochozoa</taxon>
        <taxon>Platyhelminthes</taxon>
        <taxon>Monogenea</taxon>
        <taxon>Monopisthocotylea</taxon>
        <taxon>Dactylogyridea</taxon>
        <taxon>Ancyrocephalidae</taxon>
        <taxon>Cichlidogyrus</taxon>
    </lineage>
</organism>
<dbReference type="Proteomes" id="UP001626550">
    <property type="component" value="Unassembled WGS sequence"/>
</dbReference>
<evidence type="ECO:0000259" key="4">
    <source>
        <dbReference type="Pfam" id="PF00930"/>
    </source>
</evidence>
<keyword evidence="1" id="KW-0378">Hydrolase</keyword>
<dbReference type="EMBL" id="JBJKFK010003790">
    <property type="protein sequence ID" value="KAL3309553.1"/>
    <property type="molecule type" value="Genomic_DNA"/>
</dbReference>
<comment type="caution">
    <text evidence="5">The sequence shown here is derived from an EMBL/GenBank/DDBJ whole genome shotgun (WGS) entry which is preliminary data.</text>
</comment>
<proteinExistence type="predicted"/>
<dbReference type="InterPro" id="IPR050278">
    <property type="entry name" value="Serine_Prot_S9B/DPPIV"/>
</dbReference>
<keyword evidence="2" id="KW-0720">Serine protease</keyword>
<dbReference type="InterPro" id="IPR002469">
    <property type="entry name" value="Peptidase_S9B_N"/>
</dbReference>
<protein>
    <submittedName>
        <fullName evidence="5">Inactive dipeptidyl peptidase 10</fullName>
    </submittedName>
</protein>
<keyword evidence="1" id="KW-0031">Aminopeptidase</keyword>
<feature type="domain" description="Dipeptidylpeptidase IV N-terminal" evidence="4">
    <location>
        <begin position="27"/>
        <end position="237"/>
    </location>
</feature>
<sequence length="277" mass="31575">MFGKYLVCGKWFFDTETRAEGLIDMNNLGKRFRHGFVGKRYAAQIRGNLSQGPRNLVAIGSKRGSQEQPLLLNAVADPTGQRIAFVDLQYQLYYEEEFFNRSDTILTHVTKGLPSDNFQYAYPDWLYGEEVFETDTAMWWSPDGMKLAFAAFNETNTNSINITLFEANESFNVKYPKAGELNQKNVPIISVYVHGVETKETRLIPKPSYIAEDAILSFAKWITDDVLLLSYLDRPQLTHQNKQAANEPIAIPKENKFLIILPQEDEIGFRAIASLDL</sequence>
<gene>
    <name evidence="5" type="primary">DPP10_3</name>
    <name evidence="5" type="ORF">Ciccas_011900</name>
</gene>
<dbReference type="PANTHER" id="PTHR11731">
    <property type="entry name" value="PROTEASE FAMILY S9B,C DIPEPTIDYL-PEPTIDASE IV-RELATED"/>
    <property type="match status" value="1"/>
</dbReference>
<evidence type="ECO:0000256" key="1">
    <source>
        <dbReference type="ARBA" id="ARBA00022438"/>
    </source>
</evidence>
<feature type="non-terminal residue" evidence="5">
    <location>
        <position position="277"/>
    </location>
</feature>
<name>A0ABD2PR68_9PLAT</name>
<accession>A0ABD2PR68</accession>
<keyword evidence="6" id="KW-1185">Reference proteome</keyword>
<evidence type="ECO:0000256" key="3">
    <source>
        <dbReference type="ARBA" id="ARBA00023180"/>
    </source>
</evidence>
<dbReference type="SUPFAM" id="SSF82171">
    <property type="entry name" value="DPP6 N-terminal domain-like"/>
    <property type="match status" value="1"/>
</dbReference>
<evidence type="ECO:0000313" key="6">
    <source>
        <dbReference type="Proteomes" id="UP001626550"/>
    </source>
</evidence>
<dbReference type="Pfam" id="PF00930">
    <property type="entry name" value="DPPIV_N"/>
    <property type="match status" value="1"/>
</dbReference>
<keyword evidence="3" id="KW-0325">Glycoprotein</keyword>
<dbReference type="AlphaFoldDB" id="A0ABD2PR68"/>
<dbReference type="Gene3D" id="2.140.10.30">
    <property type="entry name" value="Dipeptidylpeptidase IV, N-terminal domain"/>
    <property type="match status" value="1"/>
</dbReference>
<keyword evidence="1" id="KW-0645">Protease</keyword>
<dbReference type="GO" id="GO:0004177">
    <property type="term" value="F:aminopeptidase activity"/>
    <property type="evidence" value="ECO:0007669"/>
    <property type="project" value="UniProtKB-KW"/>
</dbReference>
<dbReference type="GO" id="GO:0008236">
    <property type="term" value="F:serine-type peptidase activity"/>
    <property type="evidence" value="ECO:0007669"/>
    <property type="project" value="UniProtKB-KW"/>
</dbReference>
<evidence type="ECO:0000256" key="2">
    <source>
        <dbReference type="ARBA" id="ARBA00022825"/>
    </source>
</evidence>